<name>A0A3N2PXZ1_SODAK</name>
<feature type="compositionally biased region" description="Polar residues" evidence="1">
    <location>
        <begin position="493"/>
        <end position="508"/>
    </location>
</feature>
<feature type="compositionally biased region" description="Basic and acidic residues" evidence="1">
    <location>
        <begin position="461"/>
        <end position="475"/>
    </location>
</feature>
<feature type="compositionally biased region" description="Basic and acidic residues" evidence="1">
    <location>
        <begin position="278"/>
        <end position="290"/>
    </location>
</feature>
<feature type="compositionally biased region" description="Polar residues" evidence="1">
    <location>
        <begin position="74"/>
        <end position="83"/>
    </location>
</feature>
<feature type="region of interest" description="Disordered" evidence="1">
    <location>
        <begin position="1"/>
        <end position="103"/>
    </location>
</feature>
<evidence type="ECO:0000256" key="1">
    <source>
        <dbReference type="SAM" id="MobiDB-lite"/>
    </source>
</evidence>
<dbReference type="GeneID" id="39576495"/>
<feature type="region of interest" description="Disordered" evidence="1">
    <location>
        <begin position="442"/>
        <end position="511"/>
    </location>
</feature>
<feature type="compositionally biased region" description="Polar residues" evidence="1">
    <location>
        <begin position="529"/>
        <end position="544"/>
    </location>
</feature>
<feature type="compositionally biased region" description="Low complexity" evidence="1">
    <location>
        <begin position="84"/>
        <end position="97"/>
    </location>
</feature>
<dbReference type="OrthoDB" id="5404004at2759"/>
<evidence type="ECO:0000313" key="3">
    <source>
        <dbReference type="Proteomes" id="UP000272025"/>
    </source>
</evidence>
<dbReference type="Proteomes" id="UP000272025">
    <property type="component" value="Unassembled WGS sequence"/>
</dbReference>
<feature type="compositionally biased region" description="Basic residues" evidence="1">
    <location>
        <begin position="216"/>
        <end position="230"/>
    </location>
</feature>
<accession>A0A3N2PXZ1</accession>
<organism evidence="2 3">
    <name type="scientific">Sodiomyces alkalinus (strain CBS 110278 / VKM F-3762 / F11)</name>
    <name type="common">Alkaliphilic filamentous fungus</name>
    <dbReference type="NCBI Taxonomy" id="1314773"/>
    <lineage>
        <taxon>Eukaryota</taxon>
        <taxon>Fungi</taxon>
        <taxon>Dikarya</taxon>
        <taxon>Ascomycota</taxon>
        <taxon>Pezizomycotina</taxon>
        <taxon>Sordariomycetes</taxon>
        <taxon>Hypocreomycetidae</taxon>
        <taxon>Glomerellales</taxon>
        <taxon>Plectosphaerellaceae</taxon>
        <taxon>Sodiomyces</taxon>
    </lineage>
</organism>
<feature type="region of interest" description="Disordered" evidence="1">
    <location>
        <begin position="587"/>
        <end position="625"/>
    </location>
</feature>
<feature type="compositionally biased region" description="Polar residues" evidence="1">
    <location>
        <begin position="41"/>
        <end position="51"/>
    </location>
</feature>
<feature type="compositionally biased region" description="Basic and acidic residues" evidence="1">
    <location>
        <begin position="1"/>
        <end position="16"/>
    </location>
</feature>
<dbReference type="AlphaFoldDB" id="A0A3N2PXZ1"/>
<feature type="compositionally biased region" description="Basic and acidic residues" evidence="1">
    <location>
        <begin position="369"/>
        <end position="380"/>
    </location>
</feature>
<feature type="region of interest" description="Disordered" evidence="1">
    <location>
        <begin position="358"/>
        <end position="421"/>
    </location>
</feature>
<proteinExistence type="predicted"/>
<protein>
    <submittedName>
        <fullName evidence="2">Uncharacterized protein</fullName>
    </submittedName>
</protein>
<feature type="region of interest" description="Disordered" evidence="1">
    <location>
        <begin position="205"/>
        <end position="320"/>
    </location>
</feature>
<reference evidence="2 3" key="1">
    <citation type="journal article" date="2018" name="Mol. Ecol.">
        <title>The obligate alkalophilic soda-lake fungus Sodiomyces alkalinus has shifted to a protein diet.</title>
        <authorList>
            <person name="Grum-Grzhimaylo A.A."/>
            <person name="Falkoski D.L."/>
            <person name="van den Heuvel J."/>
            <person name="Valero-Jimenez C.A."/>
            <person name="Min B."/>
            <person name="Choi I.G."/>
            <person name="Lipzen A."/>
            <person name="Daum C.G."/>
            <person name="Aanen D.K."/>
            <person name="Tsang A."/>
            <person name="Henrissat B."/>
            <person name="Bilanenko E.N."/>
            <person name="de Vries R.P."/>
            <person name="van Kan J.A.L."/>
            <person name="Grigoriev I.V."/>
            <person name="Debets A.J.M."/>
        </authorList>
    </citation>
    <scope>NUCLEOTIDE SEQUENCE [LARGE SCALE GENOMIC DNA]</scope>
    <source>
        <strain evidence="2 3">F11</strain>
    </source>
</reference>
<dbReference type="EMBL" id="ML119054">
    <property type="protein sequence ID" value="ROT39399.1"/>
    <property type="molecule type" value="Genomic_DNA"/>
</dbReference>
<feature type="compositionally biased region" description="Polar residues" evidence="1">
    <location>
        <begin position="298"/>
        <end position="315"/>
    </location>
</feature>
<dbReference type="RefSeq" id="XP_028467205.1">
    <property type="nucleotide sequence ID" value="XM_028608017.1"/>
</dbReference>
<evidence type="ECO:0000313" key="2">
    <source>
        <dbReference type="EMBL" id="ROT39399.1"/>
    </source>
</evidence>
<sequence length="678" mass="73155">MFEFVHRSRPFKDRPAHGQGSLVLSDEPLMPSCPPAKRDMTSGQNEGTASPSAPLLLSPVVSHPWALDMPERPGTSSGPGPNGSSSSSAAAAAAAAADTNSFEKRRSKDDLYIHTRAATREFKSYHIPIRGKLPSPRDSAWDGSPTWQSISVRTGTPESLHTRNEIITIGMALGSPTHPPPGAYNNWQLPSMGMTATPVPLESVPEPIAPVSQRQKSTRWKLFGRSKSRSQKPAPRAAPAPVPAGLDRSVPGRRQPKHKPLIVRSQTEPFPYALEEFDQPHETPSREPSKHALRVNGETGQRASQGITSDTTGSRSPLLDVEIPNITMERYSVMFGNLLQTQSSSSALLTRRQATVEKLRSTTNSQVALRDEDVKEDEGQRPPTTATSHAPPFTLFPPPPPSGTSTSPASPPHTLPTGLPAHPRQTVMYAKKPTVVTTAQAVASPAAAANGRLEPGSSPLPRERSESATGDHVRQEPGQIAPQDSPEQRTKQARMTAQLATKETSSTARNKERLRLVVREPAWKVATTLDATTSPRGRSVSSPARTVPEHAKKSSQERFGDEMALNAAVEISIARQISISQQQRHMLRKGLASRPRKQANEPSGMNGLPERLGDRLGPGTPTVKKTKAPVLTNLAENGRLAATKMAMPTVVTPPEPQIGSPLAEHRKSEWIVVENGLT</sequence>
<feature type="region of interest" description="Disordered" evidence="1">
    <location>
        <begin position="528"/>
        <end position="559"/>
    </location>
</feature>
<feature type="compositionally biased region" description="Basic and acidic residues" evidence="1">
    <location>
        <begin position="547"/>
        <end position="559"/>
    </location>
</feature>
<dbReference type="STRING" id="1314773.A0A3N2PXZ1"/>
<keyword evidence="3" id="KW-1185">Reference proteome</keyword>
<gene>
    <name evidence="2" type="ORF">SODALDRAFT_276420</name>
</gene>